<sequence length="151" mass="16999">MSKYTTHGYHLVEGKAGHAMEDYVFAQSKEVGDNELGLFAIFDGDLRREIPDYLKSHLFNNILNEPNSWTATEIAIRRAYRITDSTILERAKYLGKGGWTAVTTILINCQKLVVANVGDSRAVICKNGVAKQVSIDHEPKRKERLSRTDCN</sequence>
<dbReference type="PANTHER" id="PTHR47992">
    <property type="entry name" value="PROTEIN PHOSPHATASE"/>
    <property type="match status" value="1"/>
</dbReference>
<dbReference type="Gene3D" id="3.60.40.10">
    <property type="entry name" value="PPM-type phosphatase domain"/>
    <property type="match status" value="1"/>
</dbReference>
<protein>
    <submittedName>
        <fullName evidence="2">Probable protein phosphatase 2c 39</fullName>
    </submittedName>
</protein>
<dbReference type="InterPro" id="IPR015655">
    <property type="entry name" value="PP2C"/>
</dbReference>
<feature type="domain" description="PPM-type phosphatase" evidence="1">
    <location>
        <begin position="6"/>
        <end position="151"/>
    </location>
</feature>
<dbReference type="CDD" id="cd00143">
    <property type="entry name" value="PP2Cc"/>
    <property type="match status" value="1"/>
</dbReference>
<evidence type="ECO:0000313" key="2">
    <source>
        <dbReference type="EMBL" id="GFP81052.1"/>
    </source>
</evidence>
<dbReference type="InterPro" id="IPR001932">
    <property type="entry name" value="PPM-type_phosphatase-like_dom"/>
</dbReference>
<proteinExistence type="predicted"/>
<organism evidence="2 3">
    <name type="scientific">Phtheirospermum japonicum</name>
    <dbReference type="NCBI Taxonomy" id="374723"/>
    <lineage>
        <taxon>Eukaryota</taxon>
        <taxon>Viridiplantae</taxon>
        <taxon>Streptophyta</taxon>
        <taxon>Embryophyta</taxon>
        <taxon>Tracheophyta</taxon>
        <taxon>Spermatophyta</taxon>
        <taxon>Magnoliopsida</taxon>
        <taxon>eudicotyledons</taxon>
        <taxon>Gunneridae</taxon>
        <taxon>Pentapetalae</taxon>
        <taxon>asterids</taxon>
        <taxon>lamiids</taxon>
        <taxon>Lamiales</taxon>
        <taxon>Orobanchaceae</taxon>
        <taxon>Orobanchaceae incertae sedis</taxon>
        <taxon>Phtheirospermum</taxon>
    </lineage>
</organism>
<dbReference type="PROSITE" id="PS51746">
    <property type="entry name" value="PPM_2"/>
    <property type="match status" value="1"/>
</dbReference>
<evidence type="ECO:0000313" key="3">
    <source>
        <dbReference type="Proteomes" id="UP000653305"/>
    </source>
</evidence>
<dbReference type="SMART" id="SM00332">
    <property type="entry name" value="PP2Cc"/>
    <property type="match status" value="1"/>
</dbReference>
<accession>A0A830B5R3</accession>
<dbReference type="GO" id="GO:0004722">
    <property type="term" value="F:protein serine/threonine phosphatase activity"/>
    <property type="evidence" value="ECO:0007669"/>
    <property type="project" value="InterPro"/>
</dbReference>
<dbReference type="EMBL" id="BMAC01000026">
    <property type="protein sequence ID" value="GFP81052.1"/>
    <property type="molecule type" value="Genomic_DNA"/>
</dbReference>
<name>A0A830B5R3_9LAMI</name>
<evidence type="ECO:0000259" key="1">
    <source>
        <dbReference type="PROSITE" id="PS51746"/>
    </source>
</evidence>
<gene>
    <name evidence="2" type="ORF">PHJA_000248500</name>
</gene>
<comment type="caution">
    <text evidence="2">The sequence shown here is derived from an EMBL/GenBank/DDBJ whole genome shotgun (WGS) entry which is preliminary data.</text>
</comment>
<reference evidence="2" key="1">
    <citation type="submission" date="2020-07" db="EMBL/GenBank/DDBJ databases">
        <title>Ethylene signaling mediates host invasion by parasitic plants.</title>
        <authorList>
            <person name="Yoshida S."/>
        </authorList>
    </citation>
    <scope>NUCLEOTIDE SEQUENCE</scope>
    <source>
        <strain evidence="2">Okayama</strain>
    </source>
</reference>
<dbReference type="Proteomes" id="UP000653305">
    <property type="component" value="Unassembled WGS sequence"/>
</dbReference>
<dbReference type="SUPFAM" id="SSF81606">
    <property type="entry name" value="PP2C-like"/>
    <property type="match status" value="1"/>
</dbReference>
<dbReference type="OrthoDB" id="10264738at2759"/>
<dbReference type="Pfam" id="PF00481">
    <property type="entry name" value="PP2C"/>
    <property type="match status" value="1"/>
</dbReference>
<dbReference type="AlphaFoldDB" id="A0A830B5R3"/>
<keyword evidence="3" id="KW-1185">Reference proteome</keyword>
<dbReference type="InterPro" id="IPR036457">
    <property type="entry name" value="PPM-type-like_dom_sf"/>
</dbReference>